<feature type="chain" id="PRO_5020415731" description="DUF4906 domain-containing protein" evidence="1">
    <location>
        <begin position="23"/>
        <end position="1089"/>
    </location>
</feature>
<feature type="signal peptide" evidence="1">
    <location>
        <begin position="1"/>
        <end position="22"/>
    </location>
</feature>
<proteinExistence type="predicted"/>
<sequence>MMKRLQHIYAILLGIIMLGAQACTDEPVVNPDYTVSGKPVTIKIALSLPEMKVTSRADMGENELNQVNSIWVRTYSSTTRRATSEWVKKENVNHNDKHEKHEITINTLSGYSYIVAVANVENEGAVLNADGTIKEVGTLGTLLEKADTWEQFCAIVVDAPQLYHPYDATVGLPMSGCYYGGDNITDHPDTWQNQNYEQVFIPGADDAKTMNGSIHLRRLVSQIKFKLKAGDKGVKIIPQSFSVINVPRYSWLYERKDSEDKYASADAWKASAEFTNVGDYASSGGIDTYYELESQSFTSEYIHEEEDGYVFDFWQLENKHSALASSSCNEYVDREKENKTSVENPVKDGKTENNSDIYISLSGNEWISNNLATAVRIRCRVEYDNQLNVDDGGMTGDDYKGVIRTGDALFTVHLGYCEGTGEERASDFNCRRNTQYTYNVIVNSVDNIVVEANKNGEPQPGMEGFVSDITGAVMELDCHYMTFNIQLTEDDLTNDFGYVIQAPRADGTLFTCEETDTPSKDDAQYVNWIEFRPTTAENVLAAYKPYEGNNSDGKTFRLTDIKNGLNDDRKSGNNWYTVFINEYAYENNLDENNGGKPNWPDYVNHDPRRAWIKVTQRISADGESRYIRSKYAFSQRSIQTYYDVNHLTKETTNDGITIPGGTAIGVEHTNETLGYNMRRTFTAANDQSNGRYNVWWWLGNSTTAPAEEKNAVKKWNDVLYYDTQQKENPVPMPVLAVDKQNFKQDAGTGLLPRLANYTGSLDKGTEYDPQTSITVNNTIEAINACMNRNRDNNGDGTIQADELRWYVPAMGKYLRIILGRGALTTPIMDYDENKNLKYGVDAGQSGKNSRFLLYSSDGRVLWAMEGMSTSNWNEWGEDNPAAPWQVRCIRNLGSNLSTVTKGEKVVKAFEHDEKTSVIRMTYYNPTAVRQNSFSGNGNGEGQMPVHTIADQKYNRAYKAFEYGPLTQWEIWRLNDGSTKNTNRLLDLIKNEKCKNLGLGWRLPNQKELSIMRNLELFDELPNADTDRLNAYAISCTTGYYGTDGSAVSDATKYLLGARKNAVTLLNHDNIQPTGGYDIGIYYRCVRDVE</sequence>
<evidence type="ECO:0000313" key="3">
    <source>
        <dbReference type="Proteomes" id="UP000310760"/>
    </source>
</evidence>
<evidence type="ECO:0008006" key="4">
    <source>
        <dbReference type="Google" id="ProtNLM"/>
    </source>
</evidence>
<protein>
    <recommendedName>
        <fullName evidence="4">DUF4906 domain-containing protein</fullName>
    </recommendedName>
</protein>
<dbReference type="Proteomes" id="UP000310760">
    <property type="component" value="Unassembled WGS sequence"/>
</dbReference>
<dbReference type="PROSITE" id="PS00018">
    <property type="entry name" value="EF_HAND_1"/>
    <property type="match status" value="1"/>
</dbReference>
<evidence type="ECO:0000256" key="1">
    <source>
        <dbReference type="SAM" id="SignalP"/>
    </source>
</evidence>
<dbReference type="AlphaFoldDB" id="A0A4V3RT02"/>
<organism evidence="2 3">
    <name type="scientific">Phocaeicola sartorii</name>
    <dbReference type="NCBI Taxonomy" id="671267"/>
    <lineage>
        <taxon>Bacteria</taxon>
        <taxon>Pseudomonadati</taxon>
        <taxon>Bacteroidota</taxon>
        <taxon>Bacteroidia</taxon>
        <taxon>Bacteroidales</taxon>
        <taxon>Bacteroidaceae</taxon>
        <taxon>Phocaeicola</taxon>
    </lineage>
</organism>
<dbReference type="EMBL" id="SRYJ01000030">
    <property type="protein sequence ID" value="TGY69299.1"/>
    <property type="molecule type" value="Genomic_DNA"/>
</dbReference>
<comment type="caution">
    <text evidence="2">The sequence shown here is derived from an EMBL/GenBank/DDBJ whole genome shotgun (WGS) entry which is preliminary data.</text>
</comment>
<reference evidence="2 3" key="1">
    <citation type="submission" date="2019-04" db="EMBL/GenBank/DDBJ databases">
        <title>Microbes associate with the intestines of laboratory mice.</title>
        <authorList>
            <person name="Navarre W."/>
            <person name="Wong E."/>
            <person name="Huang K."/>
            <person name="Tropini C."/>
            <person name="Ng K."/>
            <person name="Yu B."/>
        </authorList>
    </citation>
    <scope>NUCLEOTIDE SEQUENCE [LARGE SCALE GENOMIC DNA]</scope>
    <source>
        <strain evidence="2 3">NM22_B1</strain>
    </source>
</reference>
<accession>A0A4V3RT02</accession>
<dbReference type="InterPro" id="IPR018247">
    <property type="entry name" value="EF_Hand_1_Ca_BS"/>
</dbReference>
<keyword evidence="1" id="KW-0732">Signal</keyword>
<gene>
    <name evidence="2" type="ORF">E5339_13635</name>
</gene>
<dbReference type="RefSeq" id="WP_135952089.1">
    <property type="nucleotide sequence ID" value="NZ_CAOOJZ010000047.1"/>
</dbReference>
<evidence type="ECO:0000313" key="2">
    <source>
        <dbReference type="EMBL" id="TGY69299.1"/>
    </source>
</evidence>
<dbReference type="PROSITE" id="PS51257">
    <property type="entry name" value="PROKAR_LIPOPROTEIN"/>
    <property type="match status" value="1"/>
</dbReference>
<name>A0A4V3RT02_9BACT</name>